<dbReference type="GeneID" id="121588580"/>
<feature type="compositionally biased region" description="Low complexity" evidence="10">
    <location>
        <begin position="37"/>
        <end position="54"/>
    </location>
</feature>
<feature type="region of interest" description="Disordered" evidence="10">
    <location>
        <begin position="1"/>
        <end position="54"/>
    </location>
</feature>
<evidence type="ECO:0000256" key="7">
    <source>
        <dbReference type="ARBA" id="ARBA00023242"/>
    </source>
</evidence>
<evidence type="ECO:0000256" key="10">
    <source>
        <dbReference type="SAM" id="MobiDB-lite"/>
    </source>
</evidence>
<dbReference type="AlphaFoldDB" id="A0A182UTR6"/>
<dbReference type="PANTHER" id="PTHR28314:SF1">
    <property type="entry name" value="MEDIATOR OF RNA POLYMERASE II TRANSCRIPTION SUBUNIT 29"/>
    <property type="match status" value="1"/>
</dbReference>
<dbReference type="CTD" id="45881"/>
<sequence>MMNQMGMMMQQQGVGVPGGPGGVGGVGMPGPGGVGVAPGMMQSPQMQQAQQQQVQQQQVQQQQVQQQQVQQQQQQQVQQQQQQQQQHSQSAQQQAQQTEKVDNISKVKVLVGPLRDALSTTIKTAAQLIQQNTLADAGSKTVDLNNAPRFDKHLEEFYSICDQIELNLKTTKLCMQQCTSSQQYLPIPVATSQPPLPETNALTYNQYLEVVKLQIGYAKDIHDTLICAAQNISPSE</sequence>
<evidence type="ECO:0000313" key="12">
    <source>
        <dbReference type="Proteomes" id="UP000075903"/>
    </source>
</evidence>
<dbReference type="GO" id="GO:0006357">
    <property type="term" value="P:regulation of transcription by RNA polymerase II"/>
    <property type="evidence" value="ECO:0007669"/>
    <property type="project" value="TreeGrafter"/>
</dbReference>
<keyword evidence="5" id="KW-0010">Activator</keyword>
<dbReference type="PANTHER" id="PTHR28314">
    <property type="entry name" value="MEDIATOR OF RNA POLYMERASE II TRANSCRIPTION SUBUNIT 29"/>
    <property type="match status" value="1"/>
</dbReference>
<name>A0A182UTR6_ANOME</name>
<evidence type="ECO:0000256" key="4">
    <source>
        <dbReference type="ARBA" id="ARBA00023015"/>
    </source>
</evidence>
<evidence type="ECO:0000256" key="2">
    <source>
        <dbReference type="ARBA" id="ARBA00009851"/>
    </source>
</evidence>
<keyword evidence="7" id="KW-0539">Nucleus</keyword>
<keyword evidence="6" id="KW-0804">Transcription</keyword>
<evidence type="ECO:0000256" key="9">
    <source>
        <dbReference type="ARBA" id="ARBA00031963"/>
    </source>
</evidence>
<dbReference type="VEuPathDB" id="VectorBase:AMEM21_014849"/>
<keyword evidence="12" id="KW-1185">Reference proteome</keyword>
<evidence type="ECO:0000256" key="6">
    <source>
        <dbReference type="ARBA" id="ARBA00023163"/>
    </source>
</evidence>
<comment type="similarity">
    <text evidence="2">Belongs to the Mediator complex subunit 29 family.</text>
</comment>
<dbReference type="STRING" id="30066.A0A182UTR6"/>
<evidence type="ECO:0000256" key="8">
    <source>
        <dbReference type="ARBA" id="ARBA00030916"/>
    </source>
</evidence>
<dbReference type="VEuPathDB" id="VectorBase:AMEM003492"/>
<dbReference type="KEGG" id="amer:121588580"/>
<accession>A0A182UTR6</accession>
<dbReference type="Pfam" id="PF11568">
    <property type="entry name" value="Med29"/>
    <property type="match status" value="1"/>
</dbReference>
<feature type="compositionally biased region" description="Gly residues" evidence="10">
    <location>
        <begin position="15"/>
        <end position="36"/>
    </location>
</feature>
<dbReference type="EnsemblMetazoa" id="AMEM003492-RA">
    <property type="protein sequence ID" value="AMEM003492-PA"/>
    <property type="gene ID" value="AMEM003492"/>
</dbReference>
<evidence type="ECO:0000313" key="11">
    <source>
        <dbReference type="EnsemblMetazoa" id="AMEM003492-PA"/>
    </source>
</evidence>
<protein>
    <recommendedName>
        <fullName evidence="3">Mediator of RNA polymerase II transcription subunit 29</fullName>
    </recommendedName>
    <alternativeName>
        <fullName evidence="9">Mediator complex subunit 29</fullName>
    </alternativeName>
    <alternativeName>
        <fullName evidence="8">Protein intersex</fullName>
    </alternativeName>
</protein>
<proteinExistence type="inferred from homology"/>
<reference evidence="11" key="1">
    <citation type="submission" date="2020-05" db="UniProtKB">
        <authorList>
            <consortium name="EnsemblMetazoa"/>
        </authorList>
    </citation>
    <scope>IDENTIFICATION</scope>
    <source>
        <strain evidence="11">MAF</strain>
    </source>
</reference>
<keyword evidence="4" id="KW-0805">Transcription regulation</keyword>
<evidence type="ECO:0000256" key="5">
    <source>
        <dbReference type="ARBA" id="ARBA00023159"/>
    </source>
</evidence>
<dbReference type="Proteomes" id="UP000075903">
    <property type="component" value="Unassembled WGS sequence"/>
</dbReference>
<evidence type="ECO:0000256" key="3">
    <source>
        <dbReference type="ARBA" id="ARBA00019684"/>
    </source>
</evidence>
<dbReference type="InterPro" id="IPR021018">
    <property type="entry name" value="Mediator_Med29_met"/>
</dbReference>
<comment type="subcellular location">
    <subcellularLocation>
        <location evidence="1">Nucleus</location>
    </subcellularLocation>
</comment>
<dbReference type="RefSeq" id="XP_041762592.1">
    <property type="nucleotide sequence ID" value="XM_041906658.1"/>
</dbReference>
<dbReference type="GO" id="GO:0016592">
    <property type="term" value="C:mediator complex"/>
    <property type="evidence" value="ECO:0007669"/>
    <property type="project" value="InterPro"/>
</dbReference>
<feature type="compositionally biased region" description="Low complexity" evidence="10">
    <location>
        <begin position="1"/>
        <end position="14"/>
    </location>
</feature>
<organism evidence="11 12">
    <name type="scientific">Anopheles merus</name>
    <name type="common">Mosquito</name>
    <dbReference type="NCBI Taxonomy" id="30066"/>
    <lineage>
        <taxon>Eukaryota</taxon>
        <taxon>Metazoa</taxon>
        <taxon>Ecdysozoa</taxon>
        <taxon>Arthropoda</taxon>
        <taxon>Hexapoda</taxon>
        <taxon>Insecta</taxon>
        <taxon>Pterygota</taxon>
        <taxon>Neoptera</taxon>
        <taxon>Endopterygota</taxon>
        <taxon>Diptera</taxon>
        <taxon>Nematocera</taxon>
        <taxon>Culicoidea</taxon>
        <taxon>Culicidae</taxon>
        <taxon>Anophelinae</taxon>
        <taxon>Anopheles</taxon>
    </lineage>
</organism>
<dbReference type="GO" id="GO:0003712">
    <property type="term" value="F:transcription coregulator activity"/>
    <property type="evidence" value="ECO:0007669"/>
    <property type="project" value="TreeGrafter"/>
</dbReference>
<evidence type="ECO:0000256" key="1">
    <source>
        <dbReference type="ARBA" id="ARBA00004123"/>
    </source>
</evidence>